<dbReference type="EMBL" id="JXTH01000053">
    <property type="protein sequence ID" value="KIQ93629.1"/>
    <property type="molecule type" value="Genomic_DNA"/>
</dbReference>
<name>A0A0D0QVU8_9BACL</name>
<dbReference type="PATRIC" id="fig|404937.3.peg.2470"/>
<sequence length="134" mass="15384">MALFKRKEKDEFFPETNDILIVFDDEQKTSDIQRIDEIRDNAIYVIGKYCIPIHDCEVTTGIEGRHFFYRAPSRSVQETKRLAELEKSIVLRQITSYRQPETPNQLDITKILLFGLVFFAFIVMGISSCSGGGA</sequence>
<keyword evidence="1" id="KW-1133">Transmembrane helix</keyword>
<gene>
    <name evidence="2" type="ORF">LH47_02310</name>
</gene>
<accession>A0A0D0QVU8</accession>
<protein>
    <submittedName>
        <fullName evidence="2">Uncharacterized protein</fullName>
    </submittedName>
</protein>
<reference evidence="2 3" key="1">
    <citation type="submission" date="2015-01" db="EMBL/GenBank/DDBJ databases">
        <title>Draft genome of Anoxybacillus thermarum strain AF/04.</title>
        <authorList>
            <person name="Poli A."/>
            <person name="Nicolaus B."/>
            <person name="Chan K.-G."/>
            <person name="Kahar U.M."/>
            <person name="Yaakob A.S."/>
            <person name="Chan C.S."/>
            <person name="Goh K.M."/>
        </authorList>
    </citation>
    <scope>NUCLEOTIDE SEQUENCE [LARGE SCALE GENOMIC DNA]</scope>
    <source>
        <strain evidence="2 3">AF/04</strain>
    </source>
</reference>
<organism evidence="2 3">
    <name type="scientific">Anoxybacillus thermarum</name>
    <dbReference type="NCBI Taxonomy" id="404937"/>
    <lineage>
        <taxon>Bacteria</taxon>
        <taxon>Bacillati</taxon>
        <taxon>Bacillota</taxon>
        <taxon>Bacilli</taxon>
        <taxon>Bacillales</taxon>
        <taxon>Anoxybacillaceae</taxon>
        <taxon>Anoxybacillus</taxon>
    </lineage>
</organism>
<keyword evidence="3" id="KW-1185">Reference proteome</keyword>
<dbReference type="Proteomes" id="UP000032102">
    <property type="component" value="Unassembled WGS sequence"/>
</dbReference>
<evidence type="ECO:0000256" key="1">
    <source>
        <dbReference type="SAM" id="Phobius"/>
    </source>
</evidence>
<feature type="transmembrane region" description="Helical" evidence="1">
    <location>
        <begin position="111"/>
        <end position="133"/>
    </location>
</feature>
<comment type="caution">
    <text evidence="2">The sequence shown here is derived from an EMBL/GenBank/DDBJ whole genome shotgun (WGS) entry which is preliminary data.</text>
</comment>
<proteinExistence type="predicted"/>
<keyword evidence="1" id="KW-0812">Transmembrane</keyword>
<dbReference type="AlphaFoldDB" id="A0A0D0QVU8"/>
<keyword evidence="1" id="KW-0472">Membrane</keyword>
<dbReference type="RefSeq" id="WP_043967648.1">
    <property type="nucleotide sequence ID" value="NZ_JXTH01000053.1"/>
</dbReference>
<evidence type="ECO:0000313" key="3">
    <source>
        <dbReference type="Proteomes" id="UP000032102"/>
    </source>
</evidence>
<evidence type="ECO:0000313" key="2">
    <source>
        <dbReference type="EMBL" id="KIQ93629.1"/>
    </source>
</evidence>